<evidence type="ECO:0000313" key="4">
    <source>
        <dbReference type="Proteomes" id="UP001365128"/>
    </source>
</evidence>
<keyword evidence="2" id="KW-0472">Membrane</keyword>
<protein>
    <submittedName>
        <fullName evidence="3">Uncharacterized protein</fullName>
    </submittedName>
</protein>
<accession>A0ABR1ML34</accession>
<evidence type="ECO:0000256" key="2">
    <source>
        <dbReference type="SAM" id="Phobius"/>
    </source>
</evidence>
<proteinExistence type="predicted"/>
<feature type="compositionally biased region" description="Polar residues" evidence="1">
    <location>
        <begin position="67"/>
        <end position="79"/>
    </location>
</feature>
<feature type="compositionally biased region" description="Polar residues" evidence="1">
    <location>
        <begin position="89"/>
        <end position="98"/>
    </location>
</feature>
<feature type="compositionally biased region" description="Low complexity" evidence="1">
    <location>
        <begin position="1"/>
        <end position="10"/>
    </location>
</feature>
<keyword evidence="2" id="KW-1133">Transmembrane helix</keyword>
<gene>
    <name evidence="3" type="ORF">IWX46DRAFT_591532</name>
</gene>
<comment type="caution">
    <text evidence="3">The sequence shown here is derived from an EMBL/GenBank/DDBJ whole genome shotgun (WGS) entry which is preliminary data.</text>
</comment>
<keyword evidence="2" id="KW-0812">Transmembrane</keyword>
<feature type="transmembrane region" description="Helical" evidence="2">
    <location>
        <begin position="123"/>
        <end position="140"/>
    </location>
</feature>
<sequence length="155" mass="17676">MSLPHYCHLLPSPPSPYPTTKRRRRQDTITQLSKSTTKKTDRETERKKNHTTPNRVFQGAREKSNATHKPSQKKTNLQPPKTAAGASHAQRSPTTKPQQVLRRPRPLLAPTRLAGLPIQNGEVHFPELLVFALLLGLLLFRSRANNRRSLTRQRQ</sequence>
<name>A0ABR1ML34_9PEZI</name>
<feature type="region of interest" description="Disordered" evidence="1">
    <location>
        <begin position="1"/>
        <end position="105"/>
    </location>
</feature>
<dbReference type="Proteomes" id="UP001365128">
    <property type="component" value="Unassembled WGS sequence"/>
</dbReference>
<reference evidence="3 4" key="1">
    <citation type="submission" date="2024-04" db="EMBL/GenBank/DDBJ databases">
        <title>Phyllosticta paracitricarpa is synonymous to the EU quarantine fungus P. citricarpa based on phylogenomic analyses.</title>
        <authorList>
            <consortium name="Lawrence Berkeley National Laboratory"/>
            <person name="Van Ingen-Buijs V.A."/>
            <person name="Van Westerhoven A.C."/>
            <person name="Haridas S."/>
            <person name="Skiadas P."/>
            <person name="Martin F."/>
            <person name="Groenewald J.Z."/>
            <person name="Crous P.W."/>
            <person name="Seidl M.F."/>
        </authorList>
    </citation>
    <scope>NUCLEOTIDE SEQUENCE [LARGE SCALE GENOMIC DNA]</scope>
    <source>
        <strain evidence="3 4">CBS 122670</strain>
    </source>
</reference>
<evidence type="ECO:0000256" key="1">
    <source>
        <dbReference type="SAM" id="MobiDB-lite"/>
    </source>
</evidence>
<organism evidence="3 4">
    <name type="scientific">Phyllosticta citricarpa</name>
    <dbReference type="NCBI Taxonomy" id="55181"/>
    <lineage>
        <taxon>Eukaryota</taxon>
        <taxon>Fungi</taxon>
        <taxon>Dikarya</taxon>
        <taxon>Ascomycota</taxon>
        <taxon>Pezizomycotina</taxon>
        <taxon>Dothideomycetes</taxon>
        <taxon>Dothideomycetes incertae sedis</taxon>
        <taxon>Botryosphaeriales</taxon>
        <taxon>Phyllostictaceae</taxon>
        <taxon>Phyllosticta</taxon>
    </lineage>
</organism>
<dbReference type="EMBL" id="JBBPDW010000005">
    <property type="protein sequence ID" value="KAK7552481.1"/>
    <property type="molecule type" value="Genomic_DNA"/>
</dbReference>
<keyword evidence="4" id="KW-1185">Reference proteome</keyword>
<evidence type="ECO:0000313" key="3">
    <source>
        <dbReference type="EMBL" id="KAK7552481.1"/>
    </source>
</evidence>